<dbReference type="Pfam" id="PF23493">
    <property type="entry name" value="CysS_C"/>
    <property type="match status" value="1"/>
</dbReference>
<dbReference type="RefSeq" id="WP_011720887.1">
    <property type="nucleotide sequence ID" value="NC_008578.1"/>
</dbReference>
<dbReference type="Gene3D" id="3.40.50.880">
    <property type="match status" value="1"/>
</dbReference>
<evidence type="ECO:0000259" key="4">
    <source>
        <dbReference type="Pfam" id="PF23493"/>
    </source>
</evidence>
<dbReference type="EMBL" id="CP000481">
    <property type="protein sequence ID" value="ABK53824.1"/>
    <property type="molecule type" value="Genomic_DNA"/>
</dbReference>
<dbReference type="AlphaFoldDB" id="A0LWL4"/>
<dbReference type="STRING" id="351607.Acel_2052"/>
<dbReference type="eggNOG" id="COG4242">
    <property type="taxonomic scope" value="Bacteria"/>
</dbReference>
<dbReference type="InterPro" id="IPR029062">
    <property type="entry name" value="Class_I_gatase-like"/>
</dbReference>
<keyword evidence="1" id="KW-0436">Ligase</keyword>
<evidence type="ECO:0000256" key="1">
    <source>
        <dbReference type="ARBA" id="ARBA00022598"/>
    </source>
</evidence>
<dbReference type="HOGENOM" id="CLU_046644_0_0_11"/>
<name>A0LWL4_ACIC1</name>
<dbReference type="OrthoDB" id="156359at2"/>
<dbReference type="GO" id="GO:0005524">
    <property type="term" value="F:ATP binding"/>
    <property type="evidence" value="ECO:0007669"/>
    <property type="project" value="UniProtKB-KW"/>
</dbReference>
<gene>
    <name evidence="5" type="ordered locus">Acel_2052</name>
</gene>
<sequence length="431" mass="46197">MVVSTAPGRIALIGSGETTPTMVGVHREIFALTPPGDAVLVDTTFGFQLNADELVARTQHYFAESLGRRVDAVSWRRADAAASTLDRALARISTATWVFAGPGSPSYALRQWRDTPMVGALGSVIRRGGTLVLGSAAAITVGKYAVPVYEVYKAGFDPYWDEGLDLLGTFLDLELAVIPHFDNAEGGTHDTRYCYLGEPRLAALERELPDGSGILGIDEHTAVIIDVAEQTVRVTGNRTMTLRARGRSRIFPAGSCLQVSDVRAWFAGEATVGSGFPEPATGAAPPPTTGAVPVLAGDAPVLSLHEATLRARTRFDAAAADRDAATMVDAILGLEQAIQDWSADTLQSSDRDEARRELRSLIVRLGEFAQAGALDTSDLVAPFVTALLDVRSQARSRGDYQTADDIRDRLIRAGVEVRDTPDGVRWLLPEK</sequence>
<dbReference type="SUPFAM" id="SSF47323">
    <property type="entry name" value="Anticodon-binding domain of a subclass of class I aminoacyl-tRNA synthetases"/>
    <property type="match status" value="1"/>
</dbReference>
<evidence type="ECO:0000256" key="3">
    <source>
        <dbReference type="ARBA" id="ARBA00022840"/>
    </source>
</evidence>
<dbReference type="GO" id="GO:0006418">
    <property type="term" value="P:tRNA aminoacylation for protein translation"/>
    <property type="evidence" value="ECO:0007669"/>
    <property type="project" value="InterPro"/>
</dbReference>
<dbReference type="GO" id="GO:0004812">
    <property type="term" value="F:aminoacyl-tRNA ligase activity"/>
    <property type="evidence" value="ECO:0007669"/>
    <property type="project" value="UniProtKB-KW"/>
</dbReference>
<keyword evidence="2" id="KW-0547">Nucleotide-binding</keyword>
<evidence type="ECO:0000313" key="5">
    <source>
        <dbReference type="EMBL" id="ABK53824.1"/>
    </source>
</evidence>
<accession>A0LWL4</accession>
<keyword evidence="6" id="KW-1185">Reference proteome</keyword>
<dbReference type="Gene3D" id="1.20.120.1910">
    <property type="entry name" value="Cysteine-tRNA ligase, C-terminal anti-codon recognition domain"/>
    <property type="match status" value="1"/>
</dbReference>
<dbReference type="Proteomes" id="UP000008221">
    <property type="component" value="Chromosome"/>
</dbReference>
<protein>
    <submittedName>
        <fullName evidence="5">Cysteinyl-tRNA synthetase-like protein</fullName>
    </submittedName>
</protein>
<dbReference type="InterPro" id="IPR056411">
    <property type="entry name" value="CysS_C"/>
</dbReference>
<dbReference type="InParanoid" id="A0LWL4"/>
<evidence type="ECO:0000313" key="6">
    <source>
        <dbReference type="Proteomes" id="UP000008221"/>
    </source>
</evidence>
<keyword evidence="5" id="KW-0030">Aminoacyl-tRNA synthetase</keyword>
<dbReference type="InterPro" id="IPR009080">
    <property type="entry name" value="tRNAsynth_Ia_anticodon-bd"/>
</dbReference>
<keyword evidence="3" id="KW-0067">ATP-binding</keyword>
<dbReference type="eggNOG" id="COG0215">
    <property type="taxonomic scope" value="Bacteria"/>
</dbReference>
<feature type="domain" description="Cysteinyl-tRNA ligase anticodon binding" evidence="4">
    <location>
        <begin position="384"/>
        <end position="426"/>
    </location>
</feature>
<organism evidence="5 6">
    <name type="scientific">Acidothermus cellulolyticus (strain ATCC 43068 / DSM 8971 / 11B)</name>
    <dbReference type="NCBI Taxonomy" id="351607"/>
    <lineage>
        <taxon>Bacteria</taxon>
        <taxon>Bacillati</taxon>
        <taxon>Actinomycetota</taxon>
        <taxon>Actinomycetes</taxon>
        <taxon>Acidothermales</taxon>
        <taxon>Acidothermaceae</taxon>
        <taxon>Acidothermus</taxon>
    </lineage>
</organism>
<proteinExistence type="predicted"/>
<dbReference type="KEGG" id="ace:Acel_2052"/>
<reference evidence="5 6" key="1">
    <citation type="journal article" date="2009" name="Genome Res.">
        <title>Complete genome of the cellulolytic thermophile Acidothermus cellulolyticus 11B provides insights into its ecophysiological and evolutionary adaptations.</title>
        <authorList>
            <person name="Barabote R.D."/>
            <person name="Xie G."/>
            <person name="Leu D.H."/>
            <person name="Normand P."/>
            <person name="Necsulea A."/>
            <person name="Daubin V."/>
            <person name="Medigue C."/>
            <person name="Adney W.S."/>
            <person name="Xu X.C."/>
            <person name="Lapidus A."/>
            <person name="Parales R.E."/>
            <person name="Detter C."/>
            <person name="Pujic P."/>
            <person name="Bruce D."/>
            <person name="Lavire C."/>
            <person name="Challacombe J.F."/>
            <person name="Brettin T.S."/>
            <person name="Berry A.M."/>
        </authorList>
    </citation>
    <scope>NUCLEOTIDE SEQUENCE [LARGE SCALE GENOMIC DNA]</scope>
    <source>
        <strain evidence="6">ATCC 43068 / DSM 8971 / 11B</strain>
    </source>
</reference>
<evidence type="ECO:0000256" key="2">
    <source>
        <dbReference type="ARBA" id="ARBA00022741"/>
    </source>
</evidence>